<comment type="caution">
    <text evidence="4">The sequence shown here is derived from an EMBL/GenBank/DDBJ whole genome shotgun (WGS) entry which is preliminary data.</text>
</comment>
<evidence type="ECO:0000259" key="3">
    <source>
        <dbReference type="Pfam" id="PF01970"/>
    </source>
</evidence>
<dbReference type="InterPro" id="IPR002823">
    <property type="entry name" value="DUF112_TM"/>
</dbReference>
<feature type="domain" description="DUF112" evidence="3">
    <location>
        <begin position="1"/>
        <end position="190"/>
    </location>
</feature>
<evidence type="ECO:0000256" key="2">
    <source>
        <dbReference type="SAM" id="Phobius"/>
    </source>
</evidence>
<sequence length="214" mass="22599">MAQQSRAGPALAAAAIGSFFAGTVGVLLLAVFAAPLTDVALAFGPADYFALMLFGIVASVALTSEPLDRSLAMIIVGVLLGLVGTDVNSGAQRFTFGSPELMDGIEFACIAMGIFGITEIITNLEERRNGTMAMPLVGRLWPNAVDRRRMLPAILRGTGIGALLGVLPGAGATIASFAAYTLEKRVSPSSRRNWQRRHRGRRIAGIGKQRSRPM</sequence>
<evidence type="ECO:0000313" key="4">
    <source>
        <dbReference type="EMBL" id="GGB11343.1"/>
    </source>
</evidence>
<feature type="transmembrane region" description="Helical" evidence="2">
    <location>
        <begin position="69"/>
        <end position="85"/>
    </location>
</feature>
<feature type="region of interest" description="Disordered" evidence="1">
    <location>
        <begin position="189"/>
        <end position="214"/>
    </location>
</feature>
<dbReference type="AlphaFoldDB" id="A0A916WM58"/>
<dbReference type="EMBL" id="BMHH01000033">
    <property type="protein sequence ID" value="GGB11343.1"/>
    <property type="molecule type" value="Genomic_DNA"/>
</dbReference>
<organism evidence="4 5">
    <name type="scientific">Brucella endophytica</name>
    <dbReference type="NCBI Taxonomy" id="1963359"/>
    <lineage>
        <taxon>Bacteria</taxon>
        <taxon>Pseudomonadati</taxon>
        <taxon>Pseudomonadota</taxon>
        <taxon>Alphaproteobacteria</taxon>
        <taxon>Hyphomicrobiales</taxon>
        <taxon>Brucellaceae</taxon>
        <taxon>Brucella/Ochrobactrum group</taxon>
        <taxon>Brucella</taxon>
    </lineage>
</organism>
<evidence type="ECO:0000256" key="1">
    <source>
        <dbReference type="SAM" id="MobiDB-lite"/>
    </source>
</evidence>
<dbReference type="PANTHER" id="PTHR35342:SF5">
    <property type="entry name" value="TRICARBOXYLIC TRANSPORT PROTEIN"/>
    <property type="match status" value="1"/>
</dbReference>
<protein>
    <recommendedName>
        <fullName evidence="3">DUF112 domain-containing protein</fullName>
    </recommendedName>
</protein>
<proteinExistence type="predicted"/>
<keyword evidence="2" id="KW-0812">Transmembrane</keyword>
<name>A0A916WM58_9HYPH</name>
<feature type="transmembrane region" description="Helical" evidence="2">
    <location>
        <begin position="105"/>
        <end position="124"/>
    </location>
</feature>
<keyword evidence="2" id="KW-0472">Membrane</keyword>
<keyword evidence="5" id="KW-1185">Reference proteome</keyword>
<feature type="transmembrane region" description="Helical" evidence="2">
    <location>
        <begin position="12"/>
        <end position="34"/>
    </location>
</feature>
<dbReference type="RefSeq" id="WP_210311691.1">
    <property type="nucleotide sequence ID" value="NZ_BMHH01000033.1"/>
</dbReference>
<dbReference type="Proteomes" id="UP000646478">
    <property type="component" value="Unassembled WGS sequence"/>
</dbReference>
<gene>
    <name evidence="4" type="ORF">GCM10011491_44080</name>
</gene>
<feature type="compositionally biased region" description="Basic residues" evidence="1">
    <location>
        <begin position="193"/>
        <end position="202"/>
    </location>
</feature>
<dbReference type="Pfam" id="PF01970">
    <property type="entry name" value="TctA"/>
    <property type="match status" value="1"/>
</dbReference>
<keyword evidence="2" id="KW-1133">Transmembrane helix</keyword>
<accession>A0A916WM58</accession>
<reference evidence="4" key="2">
    <citation type="submission" date="2020-09" db="EMBL/GenBank/DDBJ databases">
        <authorList>
            <person name="Sun Q."/>
            <person name="Zhou Y."/>
        </authorList>
    </citation>
    <scope>NUCLEOTIDE SEQUENCE</scope>
    <source>
        <strain evidence="4">CGMCC 1.15082</strain>
    </source>
</reference>
<feature type="transmembrane region" description="Helical" evidence="2">
    <location>
        <begin position="40"/>
        <end position="62"/>
    </location>
</feature>
<evidence type="ECO:0000313" key="5">
    <source>
        <dbReference type="Proteomes" id="UP000646478"/>
    </source>
</evidence>
<feature type="transmembrane region" description="Helical" evidence="2">
    <location>
        <begin position="157"/>
        <end position="182"/>
    </location>
</feature>
<reference evidence="4" key="1">
    <citation type="journal article" date="2014" name="Int. J. Syst. Evol. Microbiol.">
        <title>Complete genome sequence of Corynebacterium casei LMG S-19264T (=DSM 44701T), isolated from a smear-ripened cheese.</title>
        <authorList>
            <consortium name="US DOE Joint Genome Institute (JGI-PGF)"/>
            <person name="Walter F."/>
            <person name="Albersmeier A."/>
            <person name="Kalinowski J."/>
            <person name="Ruckert C."/>
        </authorList>
    </citation>
    <scope>NUCLEOTIDE SEQUENCE</scope>
    <source>
        <strain evidence="4">CGMCC 1.15082</strain>
    </source>
</reference>
<dbReference type="PANTHER" id="PTHR35342">
    <property type="entry name" value="TRICARBOXYLIC TRANSPORT PROTEIN"/>
    <property type="match status" value="1"/>
</dbReference>